<organism evidence="3 4">
    <name type="scientific">Pseudogracilibacillus auburnensis</name>
    <dbReference type="NCBI Taxonomy" id="1494959"/>
    <lineage>
        <taxon>Bacteria</taxon>
        <taxon>Bacillati</taxon>
        <taxon>Bacillota</taxon>
        <taxon>Bacilli</taxon>
        <taxon>Bacillales</taxon>
        <taxon>Bacillaceae</taxon>
        <taxon>Pseudogracilibacillus</taxon>
    </lineage>
</organism>
<proteinExistence type="predicted"/>
<evidence type="ECO:0000313" key="3">
    <source>
        <dbReference type="EMBL" id="PXW85344.1"/>
    </source>
</evidence>
<dbReference type="Gene3D" id="2.40.260.10">
    <property type="entry name" value="Sortase"/>
    <property type="match status" value="1"/>
</dbReference>
<dbReference type="EMBL" id="QJJQ01000011">
    <property type="protein sequence ID" value="PXW85344.1"/>
    <property type="molecule type" value="Genomic_DNA"/>
</dbReference>
<feature type="active site" description="Proton donor/acceptor" evidence="2">
    <location>
        <position position="149"/>
    </location>
</feature>
<dbReference type="InterPro" id="IPR023365">
    <property type="entry name" value="Sortase_dom-sf"/>
</dbReference>
<dbReference type="Pfam" id="PF04203">
    <property type="entry name" value="Sortase"/>
    <property type="match status" value="1"/>
</dbReference>
<feature type="active site" description="Acyl-thioester intermediate" evidence="2">
    <location>
        <position position="211"/>
    </location>
</feature>
<accession>A0A2V3VWG8</accession>
<dbReference type="InterPro" id="IPR042002">
    <property type="entry name" value="Sortase_C"/>
</dbReference>
<dbReference type="AlphaFoldDB" id="A0A2V3VWG8"/>
<dbReference type="CDD" id="cd05827">
    <property type="entry name" value="Sortase_C"/>
    <property type="match status" value="1"/>
</dbReference>
<evidence type="ECO:0000256" key="2">
    <source>
        <dbReference type="PIRSR" id="PIRSR605754-1"/>
    </source>
</evidence>
<protein>
    <submittedName>
        <fullName evidence="3">LPXTG-site transpeptidase (Sortase) family protein</fullName>
    </submittedName>
</protein>
<dbReference type="NCBIfam" id="TIGR01076">
    <property type="entry name" value="sortase_fam"/>
    <property type="match status" value="1"/>
</dbReference>
<name>A0A2V3VWG8_9BACI</name>
<reference evidence="3 4" key="1">
    <citation type="submission" date="2018-05" db="EMBL/GenBank/DDBJ databases">
        <title>Genomic Encyclopedia of Type Strains, Phase IV (KMG-IV): sequencing the most valuable type-strain genomes for metagenomic binning, comparative biology and taxonomic classification.</title>
        <authorList>
            <person name="Goeker M."/>
        </authorList>
    </citation>
    <scope>NUCLEOTIDE SEQUENCE [LARGE SCALE GENOMIC DNA]</scope>
    <source>
        <strain evidence="3 4">DSM 28556</strain>
    </source>
</reference>
<dbReference type="SUPFAM" id="SSF63817">
    <property type="entry name" value="Sortase"/>
    <property type="match status" value="1"/>
</dbReference>
<dbReference type="GO" id="GO:0016787">
    <property type="term" value="F:hydrolase activity"/>
    <property type="evidence" value="ECO:0007669"/>
    <property type="project" value="UniProtKB-KW"/>
</dbReference>
<keyword evidence="4" id="KW-1185">Reference proteome</keyword>
<dbReference type="Proteomes" id="UP000247978">
    <property type="component" value="Unassembled WGS sequence"/>
</dbReference>
<comment type="caution">
    <text evidence="3">The sequence shown here is derived from an EMBL/GenBank/DDBJ whole genome shotgun (WGS) entry which is preliminary data.</text>
</comment>
<keyword evidence="1" id="KW-0378">Hydrolase</keyword>
<dbReference type="InterPro" id="IPR005754">
    <property type="entry name" value="Sortase"/>
</dbReference>
<dbReference type="NCBIfam" id="NF033745">
    <property type="entry name" value="class_C_sortase"/>
    <property type="match status" value="1"/>
</dbReference>
<evidence type="ECO:0000256" key="1">
    <source>
        <dbReference type="ARBA" id="ARBA00022801"/>
    </source>
</evidence>
<gene>
    <name evidence="3" type="ORF">DFR56_111112</name>
</gene>
<evidence type="ECO:0000313" key="4">
    <source>
        <dbReference type="Proteomes" id="UP000247978"/>
    </source>
</evidence>
<sequence length="229" mass="25972">MMMRKNKWILLLFILGLLIIVYPHIAQFINNQLQKSQVNQFKNEAQLLTPQFIFEKLEAARRCNEAIFKNEEGLHDPFTDGYNRDDYEGCKDAPMDGNHFASIEIPKLSLEIPIYLGASENELSKGIGQVEGSSLPVGGLSTHTVLAGHRGMGTKAMFRQLDLIQPGDTFYIYTLEEKLQYEVFDVEVILPHETENLGINEGKDLASLITCHPYRANSHRLVVHGERVK</sequence>